<evidence type="ECO:0000313" key="1">
    <source>
        <dbReference type="EMBL" id="PND37921.1"/>
    </source>
</evidence>
<dbReference type="InterPro" id="IPR023401">
    <property type="entry name" value="ODC_N"/>
</dbReference>
<sequence>MDILDAQATAALLPFDRLVPAVAQAMLDLRAGLIHAATRSVLPLPDGGSYLAMPCTDAQYAITKLVAVTPANRALGQPTIQGRLLVSSASHGEPLLVMDGSVVTARRTAAVTLLGIETLLHRPPAVLTLVGTGEQARSHAWAMSQRWPGVQLRCVGRNRGQGEAFAAQLSKEGLPGLRALPLEQALEDSEVTVAATTSLSAVLPAHVADTTLIVGIGSFTPQMAELPASEVRRRQVWVDDLDGARHEAGDLLQAGIDWSRVHSLAEALRHSDLIRPPLLFKTVGHAAWDLAAVRVALQSS</sequence>
<dbReference type="PANTHER" id="PTHR13812">
    <property type="entry name" value="KETIMINE REDUCTASE MU-CRYSTALLIN"/>
    <property type="match status" value="1"/>
</dbReference>
<dbReference type="AlphaFoldDB" id="A0A2N8KWW4"/>
<protein>
    <submittedName>
        <fullName evidence="1">Ornithine cyclodeaminase</fullName>
    </submittedName>
</protein>
<dbReference type="PANTHER" id="PTHR13812:SF19">
    <property type="entry name" value="KETIMINE REDUCTASE MU-CRYSTALLIN"/>
    <property type="match status" value="1"/>
</dbReference>
<dbReference type="Gene3D" id="3.30.1780.10">
    <property type="entry name" value="ornithine cyclodeaminase, domain 1"/>
    <property type="match status" value="1"/>
</dbReference>
<comment type="caution">
    <text evidence="1">The sequence shown here is derived from an EMBL/GenBank/DDBJ whole genome shotgun (WGS) entry which is preliminary data.</text>
</comment>
<dbReference type="RefSeq" id="WP_102767841.1">
    <property type="nucleotide sequence ID" value="NZ_POSP01000003.1"/>
</dbReference>
<dbReference type="Gene3D" id="3.40.50.720">
    <property type="entry name" value="NAD(P)-binding Rossmann-like Domain"/>
    <property type="match status" value="1"/>
</dbReference>
<dbReference type="Pfam" id="PF02423">
    <property type="entry name" value="OCD_Mu_crystall"/>
    <property type="match status" value="1"/>
</dbReference>
<dbReference type="Proteomes" id="UP000235916">
    <property type="component" value="Unassembled WGS sequence"/>
</dbReference>
<reference evidence="1 2" key="1">
    <citation type="submission" date="2018-01" db="EMBL/GenBank/DDBJ databases">
        <title>Draft genome sequence of Paucibacter aquatile CR182 isolated from freshwater of the Nakdong River.</title>
        <authorList>
            <person name="Choi A."/>
            <person name="Chung E.J."/>
        </authorList>
    </citation>
    <scope>NUCLEOTIDE SEQUENCE [LARGE SCALE GENOMIC DNA]</scope>
    <source>
        <strain evidence="1 2">CR182</strain>
    </source>
</reference>
<dbReference type="GO" id="GO:0042562">
    <property type="term" value="F:hormone binding"/>
    <property type="evidence" value="ECO:0007669"/>
    <property type="project" value="TreeGrafter"/>
</dbReference>
<dbReference type="EMBL" id="POSP01000003">
    <property type="protein sequence ID" value="PND37921.1"/>
    <property type="molecule type" value="Genomic_DNA"/>
</dbReference>
<gene>
    <name evidence="1" type="ORF">C1O66_10535</name>
</gene>
<dbReference type="PIRSF" id="PIRSF001439">
    <property type="entry name" value="CryM"/>
    <property type="match status" value="1"/>
</dbReference>
<name>A0A2N8KWW4_9BURK</name>
<dbReference type="NCBIfam" id="NF005603">
    <property type="entry name" value="PRK07340.1"/>
    <property type="match status" value="1"/>
</dbReference>
<dbReference type="SUPFAM" id="SSF51735">
    <property type="entry name" value="NAD(P)-binding Rossmann-fold domains"/>
    <property type="match status" value="1"/>
</dbReference>
<proteinExistence type="predicted"/>
<keyword evidence="2" id="KW-1185">Reference proteome</keyword>
<dbReference type="InterPro" id="IPR003462">
    <property type="entry name" value="ODC_Mu_crystall"/>
</dbReference>
<organism evidence="1 2">
    <name type="scientific">Kinneretia aquatilis</name>
    <dbReference type="NCBI Taxonomy" id="2070761"/>
    <lineage>
        <taxon>Bacteria</taxon>
        <taxon>Pseudomonadati</taxon>
        <taxon>Pseudomonadota</taxon>
        <taxon>Betaproteobacteria</taxon>
        <taxon>Burkholderiales</taxon>
        <taxon>Sphaerotilaceae</taxon>
        <taxon>Roseateles</taxon>
    </lineage>
</organism>
<accession>A0A2N8KWW4</accession>
<dbReference type="GO" id="GO:0005737">
    <property type="term" value="C:cytoplasm"/>
    <property type="evidence" value="ECO:0007669"/>
    <property type="project" value="TreeGrafter"/>
</dbReference>
<evidence type="ECO:0000313" key="2">
    <source>
        <dbReference type="Proteomes" id="UP000235916"/>
    </source>
</evidence>
<dbReference type="OrthoDB" id="5293744at2"/>
<dbReference type="InterPro" id="IPR036291">
    <property type="entry name" value="NAD(P)-bd_dom_sf"/>
</dbReference>